<evidence type="ECO:0000313" key="2">
    <source>
        <dbReference type="Proteomes" id="UP000277580"/>
    </source>
</evidence>
<reference evidence="1 2" key="1">
    <citation type="journal article" date="2018" name="Nat. Ecol. Evol.">
        <title>Pezizomycetes genomes reveal the molecular basis of ectomycorrhizal truffle lifestyle.</title>
        <authorList>
            <person name="Murat C."/>
            <person name="Payen T."/>
            <person name="Noel B."/>
            <person name="Kuo A."/>
            <person name="Morin E."/>
            <person name="Chen J."/>
            <person name="Kohler A."/>
            <person name="Krizsan K."/>
            <person name="Balestrini R."/>
            <person name="Da Silva C."/>
            <person name="Montanini B."/>
            <person name="Hainaut M."/>
            <person name="Levati E."/>
            <person name="Barry K.W."/>
            <person name="Belfiori B."/>
            <person name="Cichocki N."/>
            <person name="Clum A."/>
            <person name="Dockter R.B."/>
            <person name="Fauchery L."/>
            <person name="Guy J."/>
            <person name="Iotti M."/>
            <person name="Le Tacon F."/>
            <person name="Lindquist E.A."/>
            <person name="Lipzen A."/>
            <person name="Malagnac F."/>
            <person name="Mello A."/>
            <person name="Molinier V."/>
            <person name="Miyauchi S."/>
            <person name="Poulain J."/>
            <person name="Riccioni C."/>
            <person name="Rubini A."/>
            <person name="Sitrit Y."/>
            <person name="Splivallo R."/>
            <person name="Traeger S."/>
            <person name="Wang M."/>
            <person name="Zifcakova L."/>
            <person name="Wipf D."/>
            <person name="Zambonelli A."/>
            <person name="Paolocci F."/>
            <person name="Nowrousian M."/>
            <person name="Ottonello S."/>
            <person name="Baldrian P."/>
            <person name="Spatafora J.W."/>
            <person name="Henrissat B."/>
            <person name="Nagy L.G."/>
            <person name="Aury J.M."/>
            <person name="Wincker P."/>
            <person name="Grigoriev I.V."/>
            <person name="Bonfante P."/>
            <person name="Martin F.M."/>
        </authorList>
    </citation>
    <scope>NUCLEOTIDE SEQUENCE [LARGE SCALE GENOMIC DNA]</scope>
    <source>
        <strain evidence="1 2">CCBAS932</strain>
    </source>
</reference>
<protein>
    <submittedName>
        <fullName evidence="1">Uncharacterized protein</fullName>
    </submittedName>
</protein>
<dbReference type="AlphaFoldDB" id="A0A3N4K8X8"/>
<proteinExistence type="predicted"/>
<sequence length="137" mass="15613">MVFSRWFVYQDERKRRKTSKVSEISHVSEVSQVSQDSSGRLVAPVRVVKRDLEKPLPPLPQQRPRPRPLIFLKQPPQFSTVFFFLFHVTFVLHRGALEVCDRGRTGTGLVVINAKTAAYQESPCAASNLLLVELPVR</sequence>
<evidence type="ECO:0000313" key="1">
    <source>
        <dbReference type="EMBL" id="RPB06974.1"/>
    </source>
</evidence>
<accession>A0A3N4K8X8</accession>
<keyword evidence="2" id="KW-1185">Reference proteome</keyword>
<dbReference type="Proteomes" id="UP000277580">
    <property type="component" value="Unassembled WGS sequence"/>
</dbReference>
<name>A0A3N4K8X8_9PEZI</name>
<gene>
    <name evidence="1" type="ORF">P167DRAFT_550127</name>
</gene>
<dbReference type="EMBL" id="ML119202">
    <property type="protein sequence ID" value="RPB06974.1"/>
    <property type="molecule type" value="Genomic_DNA"/>
</dbReference>
<organism evidence="1 2">
    <name type="scientific">Morchella conica CCBAS932</name>
    <dbReference type="NCBI Taxonomy" id="1392247"/>
    <lineage>
        <taxon>Eukaryota</taxon>
        <taxon>Fungi</taxon>
        <taxon>Dikarya</taxon>
        <taxon>Ascomycota</taxon>
        <taxon>Pezizomycotina</taxon>
        <taxon>Pezizomycetes</taxon>
        <taxon>Pezizales</taxon>
        <taxon>Morchellaceae</taxon>
        <taxon>Morchella</taxon>
    </lineage>
</organism>
<dbReference type="InParanoid" id="A0A3N4K8X8"/>